<feature type="compositionally biased region" description="Polar residues" evidence="4">
    <location>
        <begin position="281"/>
        <end position="299"/>
    </location>
</feature>
<dbReference type="SUPFAM" id="SSF55961">
    <property type="entry name" value="Bet v1-like"/>
    <property type="match status" value="1"/>
</dbReference>
<evidence type="ECO:0000256" key="1">
    <source>
        <dbReference type="ARBA" id="ARBA00004240"/>
    </source>
</evidence>
<dbReference type="PROSITE" id="PS50848">
    <property type="entry name" value="START"/>
    <property type="match status" value="1"/>
</dbReference>
<keyword evidence="2" id="KW-0256">Endoplasmic reticulum</keyword>
<dbReference type="InterPro" id="IPR011993">
    <property type="entry name" value="PH-like_dom_sf"/>
</dbReference>
<evidence type="ECO:0000313" key="8">
    <source>
        <dbReference type="EnsemblMetazoa" id="KAF7492706.1"/>
    </source>
</evidence>
<evidence type="ECO:0000256" key="3">
    <source>
        <dbReference type="SAM" id="Coils"/>
    </source>
</evidence>
<dbReference type="OrthoDB" id="2344588at2759"/>
<reference evidence="7" key="2">
    <citation type="submission" date="2020-01" db="EMBL/GenBank/DDBJ databases">
        <authorList>
            <person name="Korhonen P.K.K."/>
            <person name="Guangxu M.G."/>
            <person name="Wang T.W."/>
            <person name="Stroehlein A.J.S."/>
            <person name="Young N.D."/>
            <person name="Ang C.-S.A."/>
            <person name="Fernando D.W.F."/>
            <person name="Lu H.L."/>
            <person name="Taylor S.T."/>
            <person name="Ehtesham M.E.M."/>
            <person name="Najaraj S.H.N."/>
            <person name="Harsha G.H.G."/>
            <person name="Madugundu A.M."/>
            <person name="Renuse S.R."/>
            <person name="Holt D.H."/>
            <person name="Pandey A.P."/>
            <person name="Papenfuss A.P."/>
            <person name="Gasser R.B.G."/>
            <person name="Fischer K.F."/>
        </authorList>
    </citation>
    <scope>NUCLEOTIDE SEQUENCE</scope>
    <source>
        <strain evidence="7">SSS_KF_BRIS2020</strain>
    </source>
</reference>
<feature type="compositionally biased region" description="Low complexity" evidence="4">
    <location>
        <begin position="30"/>
        <end position="44"/>
    </location>
</feature>
<evidence type="ECO:0000313" key="9">
    <source>
        <dbReference type="Proteomes" id="UP000070412"/>
    </source>
</evidence>
<dbReference type="SMART" id="SM00233">
    <property type="entry name" value="PH"/>
    <property type="match status" value="1"/>
</dbReference>
<protein>
    <submittedName>
        <fullName evidence="7">Collagen type IV alpha-3-binding protein</fullName>
    </submittedName>
</protein>
<proteinExistence type="predicted"/>
<dbReference type="SUPFAM" id="SSF50729">
    <property type="entry name" value="PH domain-like"/>
    <property type="match status" value="1"/>
</dbReference>
<dbReference type="GO" id="GO:0005581">
    <property type="term" value="C:collagen trimer"/>
    <property type="evidence" value="ECO:0007669"/>
    <property type="project" value="UniProtKB-KW"/>
</dbReference>
<dbReference type="PROSITE" id="PS50003">
    <property type="entry name" value="PH_DOMAIN"/>
    <property type="match status" value="1"/>
</dbReference>
<sequence>MSQNIGQSEETDLNVDPKQSQPFENDRKFSYSSSISSLSDSNESITEDKSSTLTPISGVLFKWTNYIHGWQKRFFVLEDGKLSYYKSENDKTFGCRGALTIIKAVIKLHEIDECRFDVGVFDCVWYLRASSAEECVRWVTKLQEYKNLYRIPMNSSENQSTTSSSLFSSNNNNSNHQNFLSIGGLSNISGLSLSSATSTLNQSNSVSSGYGENLCRYESAMSLSSITSCRSYKEQILEIEAFRSVLLQQIKTLQHYFDSSLQSTNLINEHLKRHRRHQSMNGFNYLDNSNEGNKNSSSIDTEESSVDATNETRDTDQQARKIPSNEEKKVNVEDINIGSHPFTKNSKSFSTTATNTLSNATTTSTALHKNRDNIFFDFKKEAVSFKASTAGIITSLYHCIDLMNLREDQWRKRLEREQQSRRKCEEQLKKLSIELEKVKRLSSVEKQFDDLKLQQQQRPQSSAITTDPLQIEKDQLILFGGPDYEEGPHSMIREEEFFDAIDAALDRSDQQEEDMRQLKLQTMNLSQPLEVIPSDECDHPLWPDIETVTMDQLYYARLEVEDTPAFGEGTWELFSQDGELRLYKRELEVDGLVCDPLKAVHTVSGVTPHEVCHQFFSPEVRFTWENTLDSMRVIENINPNTLVFHQTHKRVWPAAQRDTVFWSHIRKIDSETLKAKRHPNSVNKKLPENCWIVCNNSVKRPDIDPGRCLRMNLKVSMCCELYFDSPVENLSKLTRDQLRCKIIYCSTINPGGWAPASVLRALYKREYPKFMKRFSQHCIDVYKDKPIML</sequence>
<evidence type="ECO:0000259" key="6">
    <source>
        <dbReference type="PROSITE" id="PS50848"/>
    </source>
</evidence>
<reference evidence="8" key="3">
    <citation type="submission" date="2022-06" db="UniProtKB">
        <authorList>
            <consortium name="EnsemblMetazoa"/>
        </authorList>
    </citation>
    <scope>IDENTIFICATION</scope>
</reference>
<dbReference type="InterPro" id="IPR002913">
    <property type="entry name" value="START_lipid-bd_dom"/>
</dbReference>
<dbReference type="Pfam" id="PF00169">
    <property type="entry name" value="PH"/>
    <property type="match status" value="1"/>
</dbReference>
<dbReference type="Proteomes" id="UP000070412">
    <property type="component" value="Unassembled WGS sequence"/>
</dbReference>
<feature type="compositionally biased region" description="Basic and acidic residues" evidence="4">
    <location>
        <begin position="310"/>
        <end position="330"/>
    </location>
</feature>
<dbReference type="Gene3D" id="3.30.530.20">
    <property type="match status" value="1"/>
</dbReference>
<dbReference type="InterPro" id="IPR051213">
    <property type="entry name" value="START_lipid_transfer"/>
</dbReference>
<reference evidence="9" key="1">
    <citation type="journal article" date="2020" name="PLoS Negl. Trop. Dis.">
        <title>High-quality nuclear genome for Sarcoptes scabiei-A critical resource for a neglected parasite.</title>
        <authorList>
            <person name="Korhonen P.K."/>
            <person name="Gasser R.B."/>
            <person name="Ma G."/>
            <person name="Wang T."/>
            <person name="Stroehlein A.J."/>
            <person name="Young N.D."/>
            <person name="Ang C.S."/>
            <person name="Fernando D.D."/>
            <person name="Lu H.C."/>
            <person name="Taylor S."/>
            <person name="Reynolds S.L."/>
            <person name="Mofiz E."/>
            <person name="Najaraj S.H."/>
            <person name="Gowda H."/>
            <person name="Madugundu A."/>
            <person name="Renuse S."/>
            <person name="Holt D."/>
            <person name="Pandey A."/>
            <person name="Papenfuss A.T."/>
            <person name="Fischer K."/>
        </authorList>
    </citation>
    <scope>NUCLEOTIDE SEQUENCE [LARGE SCALE GENOMIC DNA]</scope>
</reference>
<organism evidence="7">
    <name type="scientific">Sarcoptes scabiei</name>
    <name type="common">Itch mite</name>
    <name type="synonym">Acarus scabiei</name>
    <dbReference type="NCBI Taxonomy" id="52283"/>
    <lineage>
        <taxon>Eukaryota</taxon>
        <taxon>Metazoa</taxon>
        <taxon>Ecdysozoa</taxon>
        <taxon>Arthropoda</taxon>
        <taxon>Chelicerata</taxon>
        <taxon>Arachnida</taxon>
        <taxon>Acari</taxon>
        <taxon>Acariformes</taxon>
        <taxon>Sarcoptiformes</taxon>
        <taxon>Astigmata</taxon>
        <taxon>Psoroptidia</taxon>
        <taxon>Sarcoptoidea</taxon>
        <taxon>Sarcoptidae</taxon>
        <taxon>Sarcoptinae</taxon>
        <taxon>Sarcoptes</taxon>
    </lineage>
</organism>
<feature type="domain" description="START" evidence="6">
    <location>
        <begin position="571"/>
        <end position="783"/>
    </location>
</feature>
<dbReference type="GO" id="GO:0008289">
    <property type="term" value="F:lipid binding"/>
    <property type="evidence" value="ECO:0007669"/>
    <property type="project" value="InterPro"/>
</dbReference>
<accession>A0A834VDD6</accession>
<feature type="region of interest" description="Disordered" evidence="4">
    <location>
        <begin position="1"/>
        <end position="49"/>
    </location>
</feature>
<dbReference type="CDD" id="cd13283">
    <property type="entry name" value="PH_GPBP"/>
    <property type="match status" value="1"/>
</dbReference>
<comment type="subcellular location">
    <subcellularLocation>
        <location evidence="1">Endoplasmic reticulum</location>
    </subcellularLocation>
</comment>
<dbReference type="EnsemblMetazoa" id="SSS_6942s_mrna">
    <property type="protein sequence ID" value="KAF7492706.1"/>
    <property type="gene ID" value="SSS_6942"/>
</dbReference>
<gene>
    <name evidence="7" type="ORF">SSS_6942</name>
</gene>
<keyword evidence="9" id="KW-1185">Reference proteome</keyword>
<feature type="region of interest" description="Disordered" evidence="4">
    <location>
        <begin position="281"/>
        <end position="330"/>
    </location>
</feature>
<evidence type="ECO:0000313" key="7">
    <source>
        <dbReference type="EMBL" id="KAF7492706.1"/>
    </source>
</evidence>
<dbReference type="Pfam" id="PF01852">
    <property type="entry name" value="START"/>
    <property type="match status" value="1"/>
</dbReference>
<dbReference type="PANTHER" id="PTHR19308:SF53">
    <property type="entry name" value="CERAMIDE TRANSFER PROTEIN"/>
    <property type="match status" value="1"/>
</dbReference>
<keyword evidence="7" id="KW-0176">Collagen</keyword>
<dbReference type="PANTHER" id="PTHR19308">
    <property type="entry name" value="PHOSPHATIDYLCHOLINE TRANSFER PROTEIN"/>
    <property type="match status" value="1"/>
</dbReference>
<evidence type="ECO:0000256" key="2">
    <source>
        <dbReference type="ARBA" id="ARBA00022824"/>
    </source>
</evidence>
<evidence type="ECO:0000256" key="4">
    <source>
        <dbReference type="SAM" id="MobiDB-lite"/>
    </source>
</evidence>
<dbReference type="AlphaFoldDB" id="A0A834VDD6"/>
<dbReference type="SMART" id="SM00234">
    <property type="entry name" value="START"/>
    <property type="match status" value="1"/>
</dbReference>
<dbReference type="GO" id="GO:0035621">
    <property type="term" value="P:ER to Golgi ceramide transport"/>
    <property type="evidence" value="ECO:0007669"/>
    <property type="project" value="TreeGrafter"/>
</dbReference>
<name>A0A834VDD6_SARSC</name>
<dbReference type="Gene3D" id="2.30.29.30">
    <property type="entry name" value="Pleckstrin-homology domain (PH domain)/Phosphotyrosine-binding domain (PTB)"/>
    <property type="match status" value="1"/>
</dbReference>
<feature type="domain" description="PH" evidence="5">
    <location>
        <begin position="53"/>
        <end position="147"/>
    </location>
</feature>
<feature type="coiled-coil region" evidence="3">
    <location>
        <begin position="407"/>
        <end position="441"/>
    </location>
</feature>
<keyword evidence="3" id="KW-0175">Coiled coil</keyword>
<dbReference type="GO" id="GO:0005783">
    <property type="term" value="C:endoplasmic reticulum"/>
    <property type="evidence" value="ECO:0007669"/>
    <property type="project" value="UniProtKB-SubCell"/>
</dbReference>
<evidence type="ECO:0000259" key="5">
    <source>
        <dbReference type="PROSITE" id="PS50003"/>
    </source>
</evidence>
<dbReference type="InterPro" id="IPR001849">
    <property type="entry name" value="PH_domain"/>
</dbReference>
<dbReference type="EMBL" id="WVUK01000056">
    <property type="protein sequence ID" value="KAF7492706.1"/>
    <property type="molecule type" value="Genomic_DNA"/>
</dbReference>
<dbReference type="InterPro" id="IPR023393">
    <property type="entry name" value="START-like_dom_sf"/>
</dbReference>